<dbReference type="PANTHER" id="PTHR43773:SF1">
    <property type="entry name" value="MAGNESIUM TRANSPORTER MGTE"/>
    <property type="match status" value="1"/>
</dbReference>
<dbReference type="Proteomes" id="UP000053091">
    <property type="component" value="Unassembled WGS sequence"/>
</dbReference>
<dbReference type="InterPro" id="IPR046342">
    <property type="entry name" value="CBS_dom_sf"/>
</dbReference>
<proteinExistence type="inferred from homology"/>
<comment type="similarity">
    <text evidence="2 9">Belongs to the SLC41A transporter family.</text>
</comment>
<keyword evidence="8" id="KW-0129">CBS domain</keyword>
<dbReference type="Gene3D" id="1.25.60.10">
    <property type="entry name" value="MgtE N-terminal domain-like"/>
    <property type="match status" value="1"/>
</dbReference>
<feature type="transmembrane region" description="Helical" evidence="9">
    <location>
        <begin position="384"/>
        <end position="410"/>
    </location>
</feature>
<dbReference type="NCBIfam" id="TIGR00400">
    <property type="entry name" value="mgtE"/>
    <property type="match status" value="1"/>
</dbReference>
<dbReference type="InterPro" id="IPR038076">
    <property type="entry name" value="MgtE_N_sf"/>
</dbReference>
<feature type="transmembrane region" description="Helical" evidence="9">
    <location>
        <begin position="311"/>
        <end position="331"/>
    </location>
</feature>
<feature type="domain" description="CBS" evidence="10">
    <location>
        <begin position="201"/>
        <end position="257"/>
    </location>
</feature>
<evidence type="ECO:0000256" key="1">
    <source>
        <dbReference type="ARBA" id="ARBA00004141"/>
    </source>
</evidence>
<evidence type="ECO:0000313" key="11">
    <source>
        <dbReference type="EMBL" id="GAP44143.1"/>
    </source>
</evidence>
<dbReference type="SUPFAM" id="SSF161093">
    <property type="entry name" value="MgtE membrane domain-like"/>
    <property type="match status" value="1"/>
</dbReference>
<dbReference type="GO" id="GO:0046872">
    <property type="term" value="F:metal ion binding"/>
    <property type="evidence" value="ECO:0007669"/>
    <property type="project" value="UniProtKB-KW"/>
</dbReference>
<dbReference type="InterPro" id="IPR006667">
    <property type="entry name" value="SLC41_membr_dom"/>
</dbReference>
<dbReference type="InterPro" id="IPR006669">
    <property type="entry name" value="MgtE_transporter"/>
</dbReference>
<name>A0A0S7C5M9_9BACT</name>
<sequence>MGETEITFFEDLIRDKDWSSLRHELEDMDPILIAEIIDELPEQDDIILFRLLPREQAKNTFQYLPHEKQEQIIEGLAKNVNRVAGLLNDLDPDDRTAFFEELPGNITQRLIQLLSPEERLIATRLLGYPEHSIGRLMTPEFVAVKPDFTVEQALKHIRMYGRDSETLNLIYVVDDNWKLIDDIRIREIILADPGQHVRDLMDEHFVSLYAFDDQEVAIRVFQDQDRIALPVLDSEGLLLGIVTVDDVMDVVEEETTEDFHKFGSFQAAIVNPLKARIFFLYQKRILWLIVLVFMNVFSGAALATFEGVIQSAVSLVFFLPLLIGSGGNAGAQSATLMIRSLAIGDVETKDWFRLLGREFLVSFLLGVTMAAGVSLIASVRAPQYIVVVAATMILAVMSGSLIGMITPFIFTKLKLDPATASAPLITSIADISGVVIYFSIASWYMGL</sequence>
<keyword evidence="5 9" id="KW-0460">Magnesium</keyword>
<keyword evidence="7 9" id="KW-0472">Membrane</keyword>
<evidence type="ECO:0000256" key="4">
    <source>
        <dbReference type="ARBA" id="ARBA00022692"/>
    </source>
</evidence>
<evidence type="ECO:0000256" key="3">
    <source>
        <dbReference type="ARBA" id="ARBA00022448"/>
    </source>
</evidence>
<dbReference type="PROSITE" id="PS51371">
    <property type="entry name" value="CBS"/>
    <property type="match status" value="2"/>
</dbReference>
<accession>A0A0S7C5M9</accession>
<dbReference type="InterPro" id="IPR006668">
    <property type="entry name" value="Mg_transptr_MgtE_intracell_dom"/>
</dbReference>
<keyword evidence="9" id="KW-1003">Cell membrane</keyword>
<dbReference type="Gene3D" id="3.10.580.10">
    <property type="entry name" value="CBS-domain"/>
    <property type="match status" value="1"/>
</dbReference>
<evidence type="ECO:0000256" key="7">
    <source>
        <dbReference type="ARBA" id="ARBA00023136"/>
    </source>
</evidence>
<dbReference type="InterPro" id="IPR000644">
    <property type="entry name" value="CBS_dom"/>
</dbReference>
<dbReference type="EMBL" id="DF968182">
    <property type="protein sequence ID" value="GAP44143.1"/>
    <property type="molecule type" value="Genomic_DNA"/>
</dbReference>
<comment type="function">
    <text evidence="9">Acts as a magnesium transporter.</text>
</comment>
<dbReference type="InterPro" id="IPR036739">
    <property type="entry name" value="SLC41_membr_dom_sf"/>
</dbReference>
<comment type="subcellular location">
    <subcellularLocation>
        <location evidence="9">Cell membrane</location>
        <topology evidence="9">Multi-pass membrane protein</topology>
    </subcellularLocation>
    <subcellularLocation>
        <location evidence="1">Membrane</location>
        <topology evidence="1">Multi-pass membrane protein</topology>
    </subcellularLocation>
</comment>
<feature type="domain" description="CBS" evidence="10">
    <location>
        <begin position="137"/>
        <end position="200"/>
    </location>
</feature>
<keyword evidence="9" id="KW-0479">Metal-binding</keyword>
<evidence type="ECO:0000313" key="12">
    <source>
        <dbReference type="Proteomes" id="UP000053091"/>
    </source>
</evidence>
<dbReference type="Pfam" id="PF00571">
    <property type="entry name" value="CBS"/>
    <property type="match status" value="2"/>
</dbReference>
<gene>
    <name evidence="11" type="ORF">TBC1_112304</name>
</gene>
<reference evidence="11" key="1">
    <citation type="journal article" date="2015" name="Genome Announc.">
        <title>Draft Genome Sequence of Bacteroidales Strain TBC1, a Novel Isolate from a Methanogenic Wastewater Treatment System.</title>
        <authorList>
            <person name="Tourlousse D.M."/>
            <person name="Matsuura N."/>
            <person name="Sun L."/>
            <person name="Toyonaga M."/>
            <person name="Kuroda K."/>
            <person name="Ohashi A."/>
            <person name="Cruz R."/>
            <person name="Yamaguchi T."/>
            <person name="Sekiguchi Y."/>
        </authorList>
    </citation>
    <scope>NUCLEOTIDE SEQUENCE [LARGE SCALE GENOMIC DNA]</scope>
    <source>
        <strain evidence="11">TBC1</strain>
    </source>
</reference>
<evidence type="ECO:0000256" key="6">
    <source>
        <dbReference type="ARBA" id="ARBA00022989"/>
    </source>
</evidence>
<dbReference type="CDD" id="cd04606">
    <property type="entry name" value="CBS_pair_Mg_transporter"/>
    <property type="match status" value="1"/>
</dbReference>
<evidence type="ECO:0000256" key="8">
    <source>
        <dbReference type="PROSITE-ProRule" id="PRU00703"/>
    </source>
</evidence>
<dbReference type="STRING" id="1678841.TBC1_112304"/>
<comment type="subunit">
    <text evidence="9">Homodimer.</text>
</comment>
<evidence type="ECO:0000256" key="5">
    <source>
        <dbReference type="ARBA" id="ARBA00022842"/>
    </source>
</evidence>
<dbReference type="GO" id="GO:0015095">
    <property type="term" value="F:magnesium ion transmembrane transporter activity"/>
    <property type="evidence" value="ECO:0007669"/>
    <property type="project" value="UniProtKB-UniRule"/>
</dbReference>
<dbReference type="Pfam" id="PF03448">
    <property type="entry name" value="MgtE_N"/>
    <property type="match status" value="1"/>
</dbReference>
<dbReference type="Pfam" id="PF01769">
    <property type="entry name" value="MgtE"/>
    <property type="match status" value="1"/>
</dbReference>
<dbReference type="GO" id="GO:0005886">
    <property type="term" value="C:plasma membrane"/>
    <property type="evidence" value="ECO:0007669"/>
    <property type="project" value="UniProtKB-SubCell"/>
</dbReference>
<dbReference type="SMART" id="SM00924">
    <property type="entry name" value="MgtE_N"/>
    <property type="match status" value="1"/>
</dbReference>
<keyword evidence="3 9" id="KW-0813">Transport</keyword>
<dbReference type="PANTHER" id="PTHR43773">
    <property type="entry name" value="MAGNESIUM TRANSPORTER MGTE"/>
    <property type="match status" value="1"/>
</dbReference>
<protein>
    <recommendedName>
        <fullName evidence="9">Magnesium transporter MgtE</fullName>
    </recommendedName>
</protein>
<evidence type="ECO:0000256" key="9">
    <source>
        <dbReference type="RuleBase" id="RU362011"/>
    </source>
</evidence>
<keyword evidence="6 9" id="KW-1133">Transmembrane helix</keyword>
<keyword evidence="4 9" id="KW-0812">Transmembrane</keyword>
<evidence type="ECO:0000256" key="2">
    <source>
        <dbReference type="ARBA" id="ARBA00009749"/>
    </source>
</evidence>
<dbReference type="SUPFAM" id="SSF158791">
    <property type="entry name" value="MgtE N-terminal domain-like"/>
    <property type="match status" value="1"/>
</dbReference>
<feature type="transmembrane region" description="Helical" evidence="9">
    <location>
        <begin position="285"/>
        <end position="305"/>
    </location>
</feature>
<dbReference type="RefSeq" id="WP_062042429.1">
    <property type="nucleotide sequence ID" value="NZ_DF968182.1"/>
</dbReference>
<keyword evidence="12" id="KW-1185">Reference proteome</keyword>
<evidence type="ECO:0000259" key="10">
    <source>
        <dbReference type="PROSITE" id="PS51371"/>
    </source>
</evidence>
<dbReference type="SUPFAM" id="SSF54631">
    <property type="entry name" value="CBS-domain pair"/>
    <property type="match status" value="1"/>
</dbReference>
<dbReference type="PATRIC" id="fig|1678841.3.peg.2579"/>
<dbReference type="OrthoDB" id="9790355at2"/>
<dbReference type="Gene3D" id="1.10.357.20">
    <property type="entry name" value="SLC41 divalent cation transporters, integral membrane domain"/>
    <property type="match status" value="1"/>
</dbReference>
<feature type="transmembrane region" description="Helical" evidence="9">
    <location>
        <begin position="422"/>
        <end position="445"/>
    </location>
</feature>
<dbReference type="AlphaFoldDB" id="A0A0S7C5M9"/>
<organism evidence="11">
    <name type="scientific">Lentimicrobium saccharophilum</name>
    <dbReference type="NCBI Taxonomy" id="1678841"/>
    <lineage>
        <taxon>Bacteria</taxon>
        <taxon>Pseudomonadati</taxon>
        <taxon>Bacteroidota</taxon>
        <taxon>Bacteroidia</taxon>
        <taxon>Bacteroidales</taxon>
        <taxon>Lentimicrobiaceae</taxon>
        <taxon>Lentimicrobium</taxon>
    </lineage>
</organism>
<feature type="transmembrane region" description="Helical" evidence="9">
    <location>
        <begin position="359"/>
        <end position="378"/>
    </location>
</feature>